<name>A0A2A6D836_SALER</name>
<dbReference type="Proteomes" id="UP000873581">
    <property type="component" value="Unassembled WGS sequence"/>
</dbReference>
<feature type="binding site" evidence="1">
    <location>
        <position position="166"/>
    </location>
    <ligand>
        <name>Mg(2+)</name>
        <dbReference type="ChEBI" id="CHEBI:18420"/>
    </ligand>
</feature>
<dbReference type="SUPFAM" id="SSF53067">
    <property type="entry name" value="Actin-like ATPase domain"/>
    <property type="match status" value="2"/>
</dbReference>
<feature type="domain" description="Diol dehydratase reactivase ATPase-like" evidence="3">
    <location>
        <begin position="275"/>
        <end position="602"/>
    </location>
</feature>
<dbReference type="InterPro" id="IPR009191">
    <property type="entry name" value="DDRA"/>
</dbReference>
<dbReference type="EMBL" id="NPLM01000007">
    <property type="protein sequence ID" value="PDN83063.1"/>
    <property type="molecule type" value="Genomic_DNA"/>
</dbReference>
<feature type="binding site" evidence="2">
    <location>
        <position position="591"/>
    </location>
    <ligand>
        <name>ATP</name>
        <dbReference type="ChEBI" id="CHEBI:30616"/>
    </ligand>
</feature>
<dbReference type="InterPro" id="IPR030994">
    <property type="entry name" value="DDR_dom"/>
</dbReference>
<comment type="caution">
    <text evidence="5">The sequence shown here is derived from an EMBL/GenBank/DDBJ whole genome shotgun (WGS) entry which is preliminary data.</text>
</comment>
<dbReference type="AlphaFoldDB" id="A0A2A6D836"/>
<evidence type="ECO:0000259" key="4">
    <source>
        <dbReference type="Pfam" id="PF18427"/>
    </source>
</evidence>
<dbReference type="Pfam" id="PF18427">
    <property type="entry name" value="DDR_swiveling"/>
    <property type="match status" value="1"/>
</dbReference>
<gene>
    <name evidence="5" type="ORF">CIC26_17235</name>
</gene>
<proteinExistence type="predicted"/>
<evidence type="ECO:0000256" key="2">
    <source>
        <dbReference type="PIRSR" id="PIRSR011502-2"/>
    </source>
</evidence>
<feature type="binding site" evidence="2">
    <location>
        <begin position="557"/>
        <end position="558"/>
    </location>
    <ligand>
        <name>ATP</name>
        <dbReference type="ChEBI" id="CHEBI:30616"/>
    </ligand>
</feature>
<dbReference type="InterPro" id="IPR043129">
    <property type="entry name" value="ATPase_NBD"/>
</dbReference>
<dbReference type="Gene3D" id="3.90.470.30">
    <property type="match status" value="1"/>
</dbReference>
<reference evidence="5" key="1">
    <citation type="submission" date="2017-08" db="EMBL/GenBank/DDBJ databases">
        <title>Whole genome sequencing of Salmonella enterica.</title>
        <authorList>
            <person name="Bell R."/>
            <person name="Levy K."/>
        </authorList>
    </citation>
    <scope>NUCLEOTIDE SEQUENCE [LARGE SCALE GENOMIC DNA]</scope>
    <source>
        <strain evidence="5">CFSAN060805</strain>
    </source>
</reference>
<evidence type="ECO:0000259" key="3">
    <source>
        <dbReference type="Pfam" id="PF08841"/>
    </source>
</evidence>
<feature type="binding site" evidence="2">
    <location>
        <begin position="459"/>
        <end position="462"/>
    </location>
    <ligand>
        <name>ATP</name>
        <dbReference type="ChEBI" id="CHEBI:30616"/>
    </ligand>
</feature>
<keyword evidence="1" id="KW-0460">Magnesium</keyword>
<dbReference type="Gene3D" id="3.50.30.70">
    <property type="entry name" value="Swiveling domain of dehydratase reactivase alpha subunit"/>
    <property type="match status" value="1"/>
</dbReference>
<dbReference type="GO" id="GO:0005524">
    <property type="term" value="F:ATP binding"/>
    <property type="evidence" value="ECO:0007669"/>
    <property type="project" value="UniProtKB-KW"/>
</dbReference>
<dbReference type="InterPro" id="IPR040916">
    <property type="entry name" value="DDR_swiveling"/>
</dbReference>
<dbReference type="InterPro" id="IPR012340">
    <property type="entry name" value="NA-bd_OB-fold"/>
</dbReference>
<dbReference type="Gene3D" id="3.30.420.40">
    <property type="match status" value="2"/>
</dbReference>
<feature type="binding site" evidence="2">
    <location>
        <begin position="11"/>
        <end position="13"/>
    </location>
    <ligand>
        <name>ATP</name>
        <dbReference type="ChEBI" id="CHEBI:30616"/>
    </ligand>
</feature>
<sequence>MRYIAGIDIGNSSTEVALARQDETGALTITHSALAETTGIKGTLRNVFGIQEALALVAKRAGINVSDISLIRINEATPVIGDVAMETITETIITESTMIGHNPKTPGGAGLGVGITITPEELLTRPADSSYILVVSSAFDFADIANVINASMRAGYQITGVILQRDDGVLVSNRLEKSLPIVDEVLYIDRIPLGMLAAIEVAVPGKVIETLSNPYGIATVFNLNADETKNIVPMARALIGNRSAVVVKTPSGDVKARAIPAGNLELQAQGRTVRVDVAAGAEAIMKAVDGCGKLDNVTGEAGTNIGGMLEHVRQTMAELTNKPSSEIFIQDLLAVDTSVPVSVTGGLAGEFSLEQAVGIASMVKSDRLQMAMIAREIEQKLNIDVQIGGAEAEAAILGALTTPGTTRPLAILDLGAGSTDASIINPKGEIIATHLAGAGDMVTMIIARELGLEDRYLAEEIKKYPLAKVESLFHLRHEDGSVQFFPTPLPPAVFARVCVVKPDELVPLPGDLVLEKVRAIRRSAKERVFVTNALRALRQVSPTGNIRDIPFVVLVGGSSLDFEVPQLVTDALAHYRLVAGRGNIRGSEGPRNAVATGLILSWHKEFAHGQ</sequence>
<evidence type="ECO:0000256" key="1">
    <source>
        <dbReference type="PIRSR" id="PIRSR011502-1"/>
    </source>
</evidence>
<dbReference type="PIRSF" id="PIRSF011502">
    <property type="entry name" value="DdrA_PduG"/>
    <property type="match status" value="1"/>
</dbReference>
<dbReference type="Pfam" id="PF08841">
    <property type="entry name" value="DDR"/>
    <property type="match status" value="1"/>
</dbReference>
<accession>A0A2A6D836</accession>
<keyword evidence="2" id="KW-0547">Nucleotide-binding</keyword>
<keyword evidence="2" id="KW-0067">ATP-binding</keyword>
<dbReference type="GO" id="GO:0046872">
    <property type="term" value="F:metal ion binding"/>
    <property type="evidence" value="ECO:0007669"/>
    <property type="project" value="UniProtKB-KW"/>
</dbReference>
<organism evidence="5">
    <name type="scientific">Salmonella enterica</name>
    <name type="common">Salmonella choleraesuis</name>
    <dbReference type="NCBI Taxonomy" id="28901"/>
    <lineage>
        <taxon>Bacteria</taxon>
        <taxon>Pseudomonadati</taxon>
        <taxon>Pseudomonadota</taxon>
        <taxon>Gammaproteobacteria</taxon>
        <taxon>Enterobacterales</taxon>
        <taxon>Enterobacteriaceae</taxon>
        <taxon>Salmonella</taxon>
    </lineage>
</organism>
<dbReference type="Gene3D" id="2.40.50.140">
    <property type="entry name" value="Nucleic acid-binding proteins"/>
    <property type="match status" value="1"/>
</dbReference>
<feature type="binding site" evidence="1">
    <location>
        <position position="183"/>
    </location>
    <ligand>
        <name>Mg(2+)</name>
        <dbReference type="ChEBI" id="CHEBI:18420"/>
    </ligand>
</feature>
<dbReference type="SUPFAM" id="SSF82317">
    <property type="entry name" value="Swiveling domain of dehydratase reactivase alpha subunit"/>
    <property type="match status" value="1"/>
</dbReference>
<feature type="binding site" evidence="1">
    <location>
        <position position="105"/>
    </location>
    <ligand>
        <name>Mg(2+)</name>
        <dbReference type="ChEBI" id="CHEBI:18420"/>
    </ligand>
</feature>
<protein>
    <submittedName>
        <fullName evidence="5">Diol dehydratase reactivase subunit alpha</fullName>
    </submittedName>
</protein>
<dbReference type="NCBIfam" id="TIGR04491">
    <property type="entry name" value="reactive_PduG"/>
    <property type="match status" value="1"/>
</dbReference>
<dbReference type="RefSeq" id="WP_023231081.1">
    <property type="nucleotide sequence ID" value="NZ_CP054901.1"/>
</dbReference>
<feature type="domain" description="DD-reactivating factor swiveling" evidence="4">
    <location>
        <begin position="93"/>
        <end position="254"/>
    </location>
</feature>
<dbReference type="InterPro" id="IPR028975">
    <property type="entry name" value="DDRA_swiveling_dom_sf"/>
</dbReference>
<evidence type="ECO:0000313" key="5">
    <source>
        <dbReference type="EMBL" id="PDN83063.1"/>
    </source>
</evidence>
<keyword evidence="1" id="KW-0479">Metal-binding</keyword>